<dbReference type="GO" id="GO:0042393">
    <property type="term" value="F:histone binding"/>
    <property type="evidence" value="ECO:0007669"/>
    <property type="project" value="TreeGrafter"/>
</dbReference>
<dbReference type="PROSITE" id="PS00678">
    <property type="entry name" value="WD_REPEATS_1"/>
    <property type="match status" value="6"/>
</dbReference>
<feature type="repeat" description="WD" evidence="3">
    <location>
        <begin position="134"/>
        <end position="177"/>
    </location>
</feature>
<protein>
    <submittedName>
        <fullName evidence="4">Uncharacterized protein</fullName>
    </submittedName>
</protein>
<comment type="caution">
    <text evidence="4">The sequence shown here is derived from an EMBL/GenBank/DDBJ whole genome shotgun (WGS) entry which is preliminary data.</text>
</comment>
<proteinExistence type="predicted"/>
<dbReference type="Gene3D" id="2.130.10.10">
    <property type="entry name" value="YVTN repeat-like/Quinoprotein amine dehydrogenase"/>
    <property type="match status" value="2"/>
</dbReference>
<dbReference type="Pfam" id="PF00400">
    <property type="entry name" value="WD40"/>
    <property type="match status" value="6"/>
</dbReference>
<feature type="repeat" description="WD" evidence="3">
    <location>
        <begin position="86"/>
        <end position="133"/>
    </location>
</feature>
<dbReference type="PRINTS" id="PR00320">
    <property type="entry name" value="GPROTEINBRPT"/>
</dbReference>
<dbReference type="CDD" id="cd00200">
    <property type="entry name" value="WD40"/>
    <property type="match status" value="1"/>
</dbReference>
<dbReference type="Proteomes" id="UP000023152">
    <property type="component" value="Unassembled WGS sequence"/>
</dbReference>
<sequence length="383" mass="43881">MLSLFVSMAYLFVILLYSQFMQATKFFMFEVFRSSFKFLKTFNGHKDSVKSIDYSTFGDDQFICSGSDDKTVCVWDVDTGKYIQSFDGHSSYVYCVKFSKYHYYNNRSNIACSSSSDNTIRFWDIKKNKQFKIFNGHTKGVYCIEFSPFNDCKYLCSGSGDKTIRLWDVEESESVHVFNGHTDSVWCLDISPLRSNNKNESNHIGIIGGNGYTICSGSNDKTIRVWDIETIKQLNVFRGHRNTVNSVKYGPNEFGINDANTILSGSLDHSVRLWDIRSGRQIQVFNEHELRVNVVEYLPLVANKEVGYSPNVICAGSGDNTIRFWDIRSNKNELYKICGDDREYYGVLCLKFASLKEKGKNNEKSNGFHLYYGSGRGPLYVWG</sequence>
<accession>X6LWL9</accession>
<dbReference type="PANTHER" id="PTHR22847:SF637">
    <property type="entry name" value="WD REPEAT DOMAIN 5B"/>
    <property type="match status" value="1"/>
</dbReference>
<dbReference type="PANTHER" id="PTHR22847">
    <property type="entry name" value="WD40 REPEAT PROTEIN"/>
    <property type="match status" value="1"/>
</dbReference>
<keyword evidence="2" id="KW-0677">Repeat</keyword>
<feature type="repeat" description="WD" evidence="3">
    <location>
        <begin position="210"/>
        <end position="236"/>
    </location>
</feature>
<dbReference type="EMBL" id="ASPP01028022">
    <property type="protein sequence ID" value="ETO05532.1"/>
    <property type="molecule type" value="Genomic_DNA"/>
</dbReference>
<evidence type="ECO:0000313" key="5">
    <source>
        <dbReference type="Proteomes" id="UP000023152"/>
    </source>
</evidence>
<dbReference type="OrthoDB" id="189968at2759"/>
<dbReference type="SMART" id="SM00320">
    <property type="entry name" value="WD40"/>
    <property type="match status" value="6"/>
</dbReference>
<feature type="repeat" description="WD" evidence="3">
    <location>
        <begin position="306"/>
        <end position="335"/>
    </location>
</feature>
<dbReference type="PROSITE" id="PS50294">
    <property type="entry name" value="WD_REPEATS_REGION"/>
    <property type="match status" value="4"/>
</dbReference>
<evidence type="ECO:0000256" key="1">
    <source>
        <dbReference type="ARBA" id="ARBA00022574"/>
    </source>
</evidence>
<evidence type="ECO:0000256" key="2">
    <source>
        <dbReference type="ARBA" id="ARBA00022737"/>
    </source>
</evidence>
<evidence type="ECO:0000313" key="4">
    <source>
        <dbReference type="EMBL" id="ETO05532.1"/>
    </source>
</evidence>
<evidence type="ECO:0000256" key="3">
    <source>
        <dbReference type="PROSITE-ProRule" id="PRU00221"/>
    </source>
</evidence>
<dbReference type="SUPFAM" id="SSF50978">
    <property type="entry name" value="WD40 repeat-like"/>
    <property type="match status" value="1"/>
</dbReference>
<keyword evidence="1 3" id="KW-0853">WD repeat</keyword>
<keyword evidence="5" id="KW-1185">Reference proteome</keyword>
<dbReference type="AlphaFoldDB" id="X6LWL9"/>
<dbReference type="InterPro" id="IPR020472">
    <property type="entry name" value="WD40_PAC1"/>
</dbReference>
<reference evidence="4 5" key="1">
    <citation type="journal article" date="2013" name="Curr. Biol.">
        <title>The Genome of the Foraminiferan Reticulomyxa filosa.</title>
        <authorList>
            <person name="Glockner G."/>
            <person name="Hulsmann N."/>
            <person name="Schleicher M."/>
            <person name="Noegel A.A."/>
            <person name="Eichinger L."/>
            <person name="Gallinger C."/>
            <person name="Pawlowski J."/>
            <person name="Sierra R."/>
            <person name="Euteneuer U."/>
            <person name="Pillet L."/>
            <person name="Moustafa A."/>
            <person name="Platzer M."/>
            <person name="Groth M."/>
            <person name="Szafranski K."/>
            <person name="Schliwa M."/>
        </authorList>
    </citation>
    <scope>NUCLEOTIDE SEQUENCE [LARGE SCALE GENOMIC DNA]</scope>
</reference>
<dbReference type="InterPro" id="IPR015943">
    <property type="entry name" value="WD40/YVTN_repeat-like_dom_sf"/>
</dbReference>
<gene>
    <name evidence="4" type="ORF">RFI_31865</name>
</gene>
<name>X6LWL9_RETFI</name>
<feature type="repeat" description="WD" evidence="3">
    <location>
        <begin position="237"/>
        <end position="284"/>
    </location>
</feature>
<organism evidence="4 5">
    <name type="scientific">Reticulomyxa filosa</name>
    <dbReference type="NCBI Taxonomy" id="46433"/>
    <lineage>
        <taxon>Eukaryota</taxon>
        <taxon>Sar</taxon>
        <taxon>Rhizaria</taxon>
        <taxon>Retaria</taxon>
        <taxon>Foraminifera</taxon>
        <taxon>Monothalamids</taxon>
        <taxon>Reticulomyxidae</taxon>
        <taxon>Reticulomyxa</taxon>
    </lineage>
</organism>
<dbReference type="InterPro" id="IPR036322">
    <property type="entry name" value="WD40_repeat_dom_sf"/>
</dbReference>
<dbReference type="InterPro" id="IPR019775">
    <property type="entry name" value="WD40_repeat_CS"/>
</dbReference>
<dbReference type="InterPro" id="IPR001680">
    <property type="entry name" value="WD40_rpt"/>
</dbReference>
<feature type="repeat" description="WD" evidence="3">
    <location>
        <begin position="42"/>
        <end position="85"/>
    </location>
</feature>
<dbReference type="GO" id="GO:0048188">
    <property type="term" value="C:Set1C/COMPASS complex"/>
    <property type="evidence" value="ECO:0007669"/>
    <property type="project" value="TreeGrafter"/>
</dbReference>
<dbReference type="PROSITE" id="PS50082">
    <property type="entry name" value="WD_REPEATS_2"/>
    <property type="match status" value="6"/>
</dbReference>